<dbReference type="KEGG" id="malk:MalAC0309_0049"/>
<sequence>MSHAEHDADVASTSVARIEVRGASKAYGSTTVLDNVDLTIGAGEIHAILGENGAGKSTLLKILGGAIAATSGSLLLDGEPVALGSPRDAIHHGITLISQELAVIPQRSVLENVMLGRWSHRAGFAHLAADRVRFEELLEQTGFTLDPDAIVGDLPLGLQQQVEILKALARGARVLCMDEPTAALNEVEKAQLLRVVREIADRGTTIIIVSHFLEEVLGLADRVTVLRDGKLIETGASSAYTPTSIVSLMIGREVDPIDHPPAEVSSLAEIVVEVQGLETRHVHDISFTLRQGEILGLAGLVGSGRSDVLLGLLGAEPRRAGTILIRGDAVKENSVSSAIASGMALVPESRKDQGLLLGRSVTENVALGTLAKRSFGGWVRRREEKVAVDTVSVDVDLRGVGPDTLTVDLSGGNQQKALFARWLLHPPALLMVDEPTRGVDVAAKARIHSLIRDLAERGTAVLVVSSELDEVIRLSHRVLVMRHGRIVDEFDRSAQPSDILTSAFTK</sequence>
<dbReference type="GO" id="GO:0016887">
    <property type="term" value="F:ATP hydrolysis activity"/>
    <property type="evidence" value="ECO:0007669"/>
    <property type="project" value="InterPro"/>
</dbReference>
<accession>A0A0U5B4R9</accession>
<evidence type="ECO:0000256" key="2">
    <source>
        <dbReference type="ARBA" id="ARBA00022737"/>
    </source>
</evidence>
<gene>
    <name evidence="6" type="ORF">MalAC0309_0049</name>
</gene>
<dbReference type="SMART" id="SM00382">
    <property type="entry name" value="AAA"/>
    <property type="match status" value="2"/>
</dbReference>
<proteinExistence type="predicted"/>
<keyword evidence="1" id="KW-0813">Transport</keyword>
<feature type="domain" description="ABC transporter" evidence="5">
    <location>
        <begin position="262"/>
        <end position="504"/>
    </location>
</feature>
<dbReference type="PANTHER" id="PTHR43790:SF9">
    <property type="entry name" value="GALACTOFURANOSE TRANSPORTER ATP-BINDING PROTEIN YTFR"/>
    <property type="match status" value="1"/>
</dbReference>
<name>A0A0U5B4R9_9MICO</name>
<dbReference type="Gene3D" id="3.40.50.300">
    <property type="entry name" value="P-loop containing nucleotide triphosphate hydrolases"/>
    <property type="match status" value="2"/>
</dbReference>
<dbReference type="InterPro" id="IPR027417">
    <property type="entry name" value="P-loop_NTPase"/>
</dbReference>
<dbReference type="InterPro" id="IPR003439">
    <property type="entry name" value="ABC_transporter-like_ATP-bd"/>
</dbReference>
<dbReference type="RefSeq" id="WP_096419821.1">
    <property type="nucleotide sequence ID" value="NZ_AP017315.1"/>
</dbReference>
<evidence type="ECO:0000256" key="1">
    <source>
        <dbReference type="ARBA" id="ARBA00022448"/>
    </source>
</evidence>
<evidence type="ECO:0000313" key="7">
    <source>
        <dbReference type="Proteomes" id="UP000218965"/>
    </source>
</evidence>
<dbReference type="CDD" id="cd03215">
    <property type="entry name" value="ABC_Carb_Monos_II"/>
    <property type="match status" value="1"/>
</dbReference>
<dbReference type="AlphaFoldDB" id="A0A0U5B4R9"/>
<dbReference type="InterPro" id="IPR003593">
    <property type="entry name" value="AAA+_ATPase"/>
</dbReference>
<feature type="domain" description="ABC transporter" evidence="5">
    <location>
        <begin position="18"/>
        <end position="253"/>
    </location>
</feature>
<dbReference type="CDD" id="cd03216">
    <property type="entry name" value="ABC_Carb_Monos_I"/>
    <property type="match status" value="1"/>
</dbReference>
<evidence type="ECO:0000259" key="5">
    <source>
        <dbReference type="PROSITE" id="PS50893"/>
    </source>
</evidence>
<reference evidence="6 7" key="2">
    <citation type="submission" date="2016-01" db="EMBL/GenBank/DDBJ databases">
        <title>Microcella alkaliphila JAM AC0309 whole genome shotgun sequence.</title>
        <authorList>
            <person name="Kurata A."/>
            <person name="Hirose Y."/>
            <person name="Kishimoto N."/>
            <person name="Kobayashi T."/>
        </authorList>
    </citation>
    <scope>NUCLEOTIDE SEQUENCE [LARGE SCALE GENOMIC DNA]</scope>
    <source>
        <strain evidence="6 7">JAM AC0309</strain>
    </source>
</reference>
<dbReference type="PANTHER" id="PTHR43790">
    <property type="entry name" value="CARBOHYDRATE TRANSPORT ATP-BINDING PROTEIN MG119-RELATED"/>
    <property type="match status" value="1"/>
</dbReference>
<keyword evidence="2" id="KW-0677">Repeat</keyword>
<dbReference type="InterPro" id="IPR050107">
    <property type="entry name" value="ABC_carbohydrate_import_ATPase"/>
</dbReference>
<dbReference type="PROSITE" id="PS50893">
    <property type="entry name" value="ABC_TRANSPORTER_2"/>
    <property type="match status" value="2"/>
</dbReference>
<protein>
    <submittedName>
        <fullName evidence="6">ABC transporter-like protein</fullName>
    </submittedName>
</protein>
<reference evidence="7" key="1">
    <citation type="submission" date="2015-12" db="EMBL/GenBank/DDBJ databases">
        <authorList>
            <person name="Shamseldin A."/>
            <person name="Moawad H."/>
            <person name="Abd El-Rahim W.M."/>
            <person name="Sadowsky M.J."/>
        </authorList>
    </citation>
    <scope>NUCLEOTIDE SEQUENCE [LARGE SCALE GENOMIC DNA]</scope>
    <source>
        <strain evidence="7">JAM AC0309</strain>
    </source>
</reference>
<dbReference type="EMBL" id="AP017315">
    <property type="protein sequence ID" value="BAU30928.1"/>
    <property type="molecule type" value="Genomic_DNA"/>
</dbReference>
<evidence type="ECO:0000313" key="6">
    <source>
        <dbReference type="EMBL" id="BAU30928.1"/>
    </source>
</evidence>
<dbReference type="OrthoDB" id="39350at2"/>
<organism evidence="6 7">
    <name type="scientific">Microcella alkaliphila</name>
    <dbReference type="NCBI Taxonomy" id="279828"/>
    <lineage>
        <taxon>Bacteria</taxon>
        <taxon>Bacillati</taxon>
        <taxon>Actinomycetota</taxon>
        <taxon>Actinomycetes</taxon>
        <taxon>Micrococcales</taxon>
        <taxon>Microbacteriaceae</taxon>
        <taxon>Microcella</taxon>
    </lineage>
</organism>
<keyword evidence="4" id="KW-0067">ATP-binding</keyword>
<dbReference type="SUPFAM" id="SSF52540">
    <property type="entry name" value="P-loop containing nucleoside triphosphate hydrolases"/>
    <property type="match status" value="2"/>
</dbReference>
<dbReference type="Proteomes" id="UP000218965">
    <property type="component" value="Chromosome"/>
</dbReference>
<dbReference type="Pfam" id="PF00005">
    <property type="entry name" value="ABC_tran"/>
    <property type="match status" value="2"/>
</dbReference>
<dbReference type="PROSITE" id="PS00211">
    <property type="entry name" value="ABC_TRANSPORTER_1"/>
    <property type="match status" value="1"/>
</dbReference>
<keyword evidence="3" id="KW-0547">Nucleotide-binding</keyword>
<dbReference type="InterPro" id="IPR017871">
    <property type="entry name" value="ABC_transporter-like_CS"/>
</dbReference>
<evidence type="ECO:0000256" key="3">
    <source>
        <dbReference type="ARBA" id="ARBA00022741"/>
    </source>
</evidence>
<dbReference type="GO" id="GO:0005524">
    <property type="term" value="F:ATP binding"/>
    <property type="evidence" value="ECO:0007669"/>
    <property type="project" value="UniProtKB-KW"/>
</dbReference>
<evidence type="ECO:0000256" key="4">
    <source>
        <dbReference type="ARBA" id="ARBA00022840"/>
    </source>
</evidence>